<dbReference type="EMBL" id="BAAASZ010000033">
    <property type="protein sequence ID" value="GAA2458634.1"/>
    <property type="molecule type" value="Genomic_DNA"/>
</dbReference>
<protein>
    <recommendedName>
        <fullName evidence="3">DUF885 domain-containing protein</fullName>
    </recommendedName>
</protein>
<organism evidence="1 2">
    <name type="scientific">Streptomyces macrosporus</name>
    <dbReference type="NCBI Taxonomy" id="44032"/>
    <lineage>
        <taxon>Bacteria</taxon>
        <taxon>Bacillati</taxon>
        <taxon>Actinomycetota</taxon>
        <taxon>Actinomycetes</taxon>
        <taxon>Kitasatosporales</taxon>
        <taxon>Streptomycetaceae</taxon>
        <taxon>Streptomyces</taxon>
    </lineage>
</organism>
<evidence type="ECO:0000313" key="1">
    <source>
        <dbReference type="EMBL" id="GAA2458634.1"/>
    </source>
</evidence>
<dbReference type="Proteomes" id="UP001501638">
    <property type="component" value="Unassembled WGS sequence"/>
</dbReference>
<evidence type="ECO:0000313" key="2">
    <source>
        <dbReference type="Proteomes" id="UP001501638"/>
    </source>
</evidence>
<dbReference type="RefSeq" id="WP_344327165.1">
    <property type="nucleotide sequence ID" value="NZ_BAAASZ010000033.1"/>
</dbReference>
<gene>
    <name evidence="1" type="ORF">GCM10010405_48590</name>
</gene>
<sequence>MTVTPREWLRDYALLALRINGRMEGAATGTLLVYRGPREWSEQVAGEEPPPVGKLVDDAEALLDEVPFGPERVRYLTAQVRAMRAVARRLAGEDAPPAEQARECLGISAHRLPEETFEEAHALLDAALPKGTGSLTERLYAWQRAHTLPPERMDRLPALVGRAVAETRRRTSAIVPLPEGEVVDCRVVPGALFRGAGDYEGGLRSTIYLGDRPFNLADLLYVVAHEGHPGHIAESLLKERVLVEERGFLDQQVRFMLAPSFVISEGLGLHAQEIVFPGDEAQRWLTDHVLAEEGIGSDGSDFAAIHRAQNILFGVRANAAFLAAEGRSDTELADYLSRWALLSDAETAATLDSLRATGMSLYILAYYHGWRLLDSWLDAPDRTARVRRLLTEQLLPADLHPADRPDTEEGDPA</sequence>
<evidence type="ECO:0008006" key="3">
    <source>
        <dbReference type="Google" id="ProtNLM"/>
    </source>
</evidence>
<keyword evidence="2" id="KW-1185">Reference proteome</keyword>
<proteinExistence type="predicted"/>
<reference evidence="1 2" key="1">
    <citation type="journal article" date="2019" name="Int. J. Syst. Evol. Microbiol.">
        <title>The Global Catalogue of Microorganisms (GCM) 10K type strain sequencing project: providing services to taxonomists for standard genome sequencing and annotation.</title>
        <authorList>
            <consortium name="The Broad Institute Genomics Platform"/>
            <consortium name="The Broad Institute Genome Sequencing Center for Infectious Disease"/>
            <person name="Wu L."/>
            <person name="Ma J."/>
        </authorList>
    </citation>
    <scope>NUCLEOTIDE SEQUENCE [LARGE SCALE GENOMIC DNA]</scope>
    <source>
        <strain evidence="1 2">JCM 6305</strain>
    </source>
</reference>
<name>A0ABN3KFQ5_9ACTN</name>
<comment type="caution">
    <text evidence="1">The sequence shown here is derived from an EMBL/GenBank/DDBJ whole genome shotgun (WGS) entry which is preliminary data.</text>
</comment>
<accession>A0ABN3KFQ5</accession>